<evidence type="ECO:0000256" key="4">
    <source>
        <dbReference type="ARBA" id="ARBA00022692"/>
    </source>
</evidence>
<keyword evidence="4 7" id="KW-0812">Transmembrane</keyword>
<feature type="transmembrane region" description="Helical" evidence="7">
    <location>
        <begin position="89"/>
        <end position="110"/>
    </location>
</feature>
<gene>
    <name evidence="8" type="ORF">PBS001_LOCUS7394</name>
</gene>
<dbReference type="PANTHER" id="PTHR31585">
    <property type="entry name" value="FOLATE-BIOPTERIN TRANSPORTER 1, CHLOROPLASTIC"/>
    <property type="match status" value="1"/>
</dbReference>
<accession>A0ABN8D701</accession>
<evidence type="ECO:0000256" key="7">
    <source>
        <dbReference type="SAM" id="Phobius"/>
    </source>
</evidence>
<proteinExistence type="inferred from homology"/>
<dbReference type="Pfam" id="PF03092">
    <property type="entry name" value="BT1"/>
    <property type="match status" value="1"/>
</dbReference>
<dbReference type="Proteomes" id="UP001158986">
    <property type="component" value="Unassembled WGS sequence"/>
</dbReference>
<dbReference type="PANTHER" id="PTHR31585:SF5">
    <property type="entry name" value="RNA-BINDING S4 DOMAIN-CONTAINING PROTEIN"/>
    <property type="match status" value="1"/>
</dbReference>
<dbReference type="EMBL" id="CAKLCB010000373">
    <property type="protein sequence ID" value="CAH0520932.1"/>
    <property type="molecule type" value="Genomic_DNA"/>
</dbReference>
<dbReference type="InterPro" id="IPR039309">
    <property type="entry name" value="BT1"/>
</dbReference>
<sequence>MTEISKDPTWMDHLSFISSIPRDSRDLLYPSYSTPAKSSVSDMENGALREGKPLTLLSNECIGLLAQYAGVGFLAGIIPGAIYPVLQGYLNAEGTTVVSATVLVQIPWCYKMFFGVISDCFPIMGYRRRPYIVLGWVFSVTILFVMAAMSVPDPYYGDSAMHTIDQKDWTEDMIDSINVNAQNSGGKYVVPMMLASFGYLVCEVAADAMVVEYAQREPMEQRGRVQTAVYAVKTSFTAVGAAVIAFFMNGKEYAGSFSFSLSFQQLMLITGIVCVPLIFVSWLLLSEDRVVNKVTFRGYMSSFWIMLQKRAIYQIVAYKFFSGVFNSFNIVSASTIKLYWVHATPFNNSFMTIVGTLFYALTLALTGKYGLDWNWRTIIVVTMLGALSIDALMTMLTVWDVVRNQWFWLGVPMIEYLPDGVRFMIATYVVVELAEPGHEGALYGLLTATTNLTTPFGRSMAKLVNAQFHVWLHDIQADTTLVRRDVTITIWICYCMKLLSLAFLPLLPRQKAETQELKRTGGSSRTMGMITVSYLTFAIVWATLVNLLSMYSTTMCWKITGGCAPAS</sequence>
<comment type="subcellular location">
    <subcellularLocation>
        <location evidence="1">Membrane</location>
        <topology evidence="1">Multi-pass membrane protein</topology>
    </subcellularLocation>
</comment>
<feature type="transmembrane region" description="Helical" evidence="7">
    <location>
        <begin position="62"/>
        <end position="83"/>
    </location>
</feature>
<protein>
    <recommendedName>
        <fullName evidence="10">Folate-Biopterin Transporter (FBT) Family</fullName>
    </recommendedName>
</protein>
<feature type="transmembrane region" description="Helical" evidence="7">
    <location>
        <begin position="227"/>
        <end position="247"/>
    </location>
</feature>
<feature type="transmembrane region" description="Helical" evidence="7">
    <location>
        <begin position="346"/>
        <end position="366"/>
    </location>
</feature>
<evidence type="ECO:0000313" key="8">
    <source>
        <dbReference type="EMBL" id="CAH0520932.1"/>
    </source>
</evidence>
<dbReference type="SUPFAM" id="SSF103473">
    <property type="entry name" value="MFS general substrate transporter"/>
    <property type="match status" value="1"/>
</dbReference>
<organism evidence="8 9">
    <name type="scientific">Peronospora belbahrii</name>
    <dbReference type="NCBI Taxonomy" id="622444"/>
    <lineage>
        <taxon>Eukaryota</taxon>
        <taxon>Sar</taxon>
        <taxon>Stramenopiles</taxon>
        <taxon>Oomycota</taxon>
        <taxon>Peronosporomycetes</taxon>
        <taxon>Peronosporales</taxon>
        <taxon>Peronosporaceae</taxon>
        <taxon>Peronospora</taxon>
    </lineage>
</organism>
<evidence type="ECO:0000256" key="2">
    <source>
        <dbReference type="ARBA" id="ARBA00007015"/>
    </source>
</evidence>
<evidence type="ECO:0000256" key="5">
    <source>
        <dbReference type="ARBA" id="ARBA00022989"/>
    </source>
</evidence>
<evidence type="ECO:0000313" key="9">
    <source>
        <dbReference type="Proteomes" id="UP001158986"/>
    </source>
</evidence>
<feature type="transmembrane region" description="Helical" evidence="7">
    <location>
        <begin position="188"/>
        <end position="206"/>
    </location>
</feature>
<keyword evidence="9" id="KW-1185">Reference proteome</keyword>
<feature type="transmembrane region" description="Helical" evidence="7">
    <location>
        <begin position="131"/>
        <end position="151"/>
    </location>
</feature>
<evidence type="ECO:0000256" key="6">
    <source>
        <dbReference type="ARBA" id="ARBA00023136"/>
    </source>
</evidence>
<feature type="transmembrane region" description="Helical" evidence="7">
    <location>
        <begin position="378"/>
        <end position="399"/>
    </location>
</feature>
<dbReference type="InterPro" id="IPR036259">
    <property type="entry name" value="MFS_trans_sf"/>
</dbReference>
<comment type="caution">
    <text evidence="8">The sequence shown here is derived from an EMBL/GenBank/DDBJ whole genome shotgun (WGS) entry which is preliminary data.</text>
</comment>
<reference evidence="8 9" key="1">
    <citation type="submission" date="2021-11" db="EMBL/GenBank/DDBJ databases">
        <authorList>
            <person name="Islam A."/>
            <person name="Islam S."/>
            <person name="Flora M.S."/>
            <person name="Rahman M."/>
            <person name="Ziaur R.M."/>
            <person name="Epstein J.H."/>
            <person name="Hassan M."/>
            <person name="Klassen M."/>
            <person name="Woodard K."/>
            <person name="Webb A."/>
            <person name="Webby R.J."/>
            <person name="El Zowalaty M.E."/>
        </authorList>
    </citation>
    <scope>NUCLEOTIDE SEQUENCE [LARGE SCALE GENOMIC DNA]</scope>
    <source>
        <strain evidence="8">Pbs1</strain>
    </source>
</reference>
<keyword evidence="6 7" id="KW-0472">Membrane</keyword>
<comment type="similarity">
    <text evidence="2">Belongs to the major facilitator superfamily. Folate-biopterin transporter (TC 2.A.71) family.</text>
</comment>
<feature type="transmembrane region" description="Helical" evidence="7">
    <location>
        <begin position="528"/>
        <end position="548"/>
    </location>
</feature>
<feature type="transmembrane region" description="Helical" evidence="7">
    <location>
        <begin position="488"/>
        <end position="507"/>
    </location>
</feature>
<keyword evidence="5 7" id="KW-1133">Transmembrane helix</keyword>
<keyword evidence="3" id="KW-0813">Transport</keyword>
<name>A0ABN8D701_9STRA</name>
<evidence type="ECO:0000256" key="3">
    <source>
        <dbReference type="ARBA" id="ARBA00022448"/>
    </source>
</evidence>
<evidence type="ECO:0000256" key="1">
    <source>
        <dbReference type="ARBA" id="ARBA00004141"/>
    </source>
</evidence>
<evidence type="ECO:0008006" key="10">
    <source>
        <dbReference type="Google" id="ProtNLM"/>
    </source>
</evidence>
<feature type="transmembrane region" description="Helical" evidence="7">
    <location>
        <begin position="267"/>
        <end position="285"/>
    </location>
</feature>